<evidence type="ECO:0000256" key="1">
    <source>
        <dbReference type="ARBA" id="ARBA00006336"/>
    </source>
</evidence>
<dbReference type="PANTHER" id="PTHR43540:SF1">
    <property type="entry name" value="ISOCHORISMATASE HYDROLASE"/>
    <property type="match status" value="1"/>
</dbReference>
<evidence type="ECO:0000313" key="5">
    <source>
        <dbReference type="Proteomes" id="UP001465668"/>
    </source>
</evidence>
<keyword evidence="5" id="KW-1185">Reference proteome</keyword>
<accession>A0ABR2XFD5</accession>
<dbReference type="InterPro" id="IPR050272">
    <property type="entry name" value="Isochorismatase-like_hydrls"/>
</dbReference>
<organism evidence="4 5">
    <name type="scientific">Seiridium cardinale</name>
    <dbReference type="NCBI Taxonomy" id="138064"/>
    <lineage>
        <taxon>Eukaryota</taxon>
        <taxon>Fungi</taxon>
        <taxon>Dikarya</taxon>
        <taxon>Ascomycota</taxon>
        <taxon>Pezizomycotina</taxon>
        <taxon>Sordariomycetes</taxon>
        <taxon>Xylariomycetidae</taxon>
        <taxon>Amphisphaeriales</taxon>
        <taxon>Sporocadaceae</taxon>
        <taxon>Seiridium</taxon>
    </lineage>
</organism>
<evidence type="ECO:0000256" key="2">
    <source>
        <dbReference type="ARBA" id="ARBA00022801"/>
    </source>
</evidence>
<dbReference type="Pfam" id="PF00857">
    <property type="entry name" value="Isochorismatase"/>
    <property type="match status" value="1"/>
</dbReference>
<feature type="domain" description="Isochorismatase-like" evidence="3">
    <location>
        <begin position="9"/>
        <end position="212"/>
    </location>
</feature>
<dbReference type="InterPro" id="IPR036380">
    <property type="entry name" value="Isochorismatase-like_sf"/>
</dbReference>
<sequence length="221" mass="24029">MKPATSRKTALILIDVQNGFLHPTHWGTSRSTPECERDIERLLRAARDYNSALRADQGSDSILICHVQHHSIDPDSQLHPAKQIEVDGKSITSVEPQRWAAPSSGETVWVKNVNSAFIGTGLEAFLKQNHVRQLVICGLTTDHCVSTTTRMANNLRVVDIVKDNGVVVEEGDIILASDACATYGKGGFDAETIHQVNLASLNGEFAQVDTTANIVEAVFTA</sequence>
<reference evidence="4 5" key="1">
    <citation type="submission" date="2024-02" db="EMBL/GenBank/DDBJ databases">
        <title>First draft genome assembly of two strains of Seiridium cardinale.</title>
        <authorList>
            <person name="Emiliani G."/>
            <person name="Scali E."/>
        </authorList>
    </citation>
    <scope>NUCLEOTIDE SEQUENCE [LARGE SCALE GENOMIC DNA]</scope>
    <source>
        <strain evidence="4 5">BM-138-000479</strain>
    </source>
</reference>
<protein>
    <submittedName>
        <fullName evidence="4">Isochorismatase-like protein</fullName>
    </submittedName>
</protein>
<dbReference type="Proteomes" id="UP001465668">
    <property type="component" value="Unassembled WGS sequence"/>
</dbReference>
<name>A0ABR2XFD5_9PEZI</name>
<evidence type="ECO:0000259" key="3">
    <source>
        <dbReference type="Pfam" id="PF00857"/>
    </source>
</evidence>
<dbReference type="PANTHER" id="PTHR43540">
    <property type="entry name" value="PEROXYUREIDOACRYLATE/UREIDOACRYLATE AMIDOHYDROLASE-RELATED"/>
    <property type="match status" value="1"/>
</dbReference>
<gene>
    <name evidence="4" type="ORF">SCAR479_10871</name>
</gene>
<dbReference type="EMBL" id="JARVKM010000061">
    <property type="protein sequence ID" value="KAK9772498.1"/>
    <property type="molecule type" value="Genomic_DNA"/>
</dbReference>
<dbReference type="InterPro" id="IPR000868">
    <property type="entry name" value="Isochorismatase-like_dom"/>
</dbReference>
<dbReference type="SUPFAM" id="SSF52499">
    <property type="entry name" value="Isochorismatase-like hydrolases"/>
    <property type="match status" value="1"/>
</dbReference>
<dbReference type="Gene3D" id="3.40.50.850">
    <property type="entry name" value="Isochorismatase-like"/>
    <property type="match status" value="1"/>
</dbReference>
<keyword evidence="2" id="KW-0378">Hydrolase</keyword>
<comment type="similarity">
    <text evidence="1">Belongs to the isochorismatase family.</text>
</comment>
<evidence type="ECO:0000313" key="4">
    <source>
        <dbReference type="EMBL" id="KAK9772498.1"/>
    </source>
</evidence>
<comment type="caution">
    <text evidence="4">The sequence shown here is derived from an EMBL/GenBank/DDBJ whole genome shotgun (WGS) entry which is preliminary data.</text>
</comment>
<proteinExistence type="inferred from homology"/>